<reference evidence="1 2" key="1">
    <citation type="journal article" date="2013" name="Proc. Natl. Acad. Sci. U.S.A.">
        <title>The king cobra genome reveals dynamic gene evolution and adaptation in the snake venom system.</title>
        <authorList>
            <person name="Vonk F.J."/>
            <person name="Casewell N.R."/>
            <person name="Henkel C.V."/>
            <person name="Heimberg A.M."/>
            <person name="Jansen H.J."/>
            <person name="McCleary R.J."/>
            <person name="Kerkkamp H.M."/>
            <person name="Vos R.A."/>
            <person name="Guerreiro I."/>
            <person name="Calvete J.J."/>
            <person name="Wuster W."/>
            <person name="Woods A.E."/>
            <person name="Logan J.M."/>
            <person name="Harrison R.A."/>
            <person name="Castoe T.A."/>
            <person name="de Koning A.P."/>
            <person name="Pollock D.D."/>
            <person name="Yandell M."/>
            <person name="Calderon D."/>
            <person name="Renjifo C."/>
            <person name="Currier R.B."/>
            <person name="Salgado D."/>
            <person name="Pla D."/>
            <person name="Sanz L."/>
            <person name="Hyder A.S."/>
            <person name="Ribeiro J.M."/>
            <person name="Arntzen J.W."/>
            <person name="van den Thillart G.E."/>
            <person name="Boetzer M."/>
            <person name="Pirovano W."/>
            <person name="Dirks R.P."/>
            <person name="Spaink H.P."/>
            <person name="Duboule D."/>
            <person name="McGlinn E."/>
            <person name="Kini R.M."/>
            <person name="Richardson M.K."/>
        </authorList>
    </citation>
    <scope>NUCLEOTIDE SEQUENCE</scope>
    <source>
        <tissue evidence="1">Blood</tissue>
    </source>
</reference>
<comment type="caution">
    <text evidence="1">The sequence shown here is derived from an EMBL/GenBank/DDBJ whole genome shotgun (WGS) entry which is preliminary data.</text>
</comment>
<dbReference type="AlphaFoldDB" id="V8N9K5"/>
<dbReference type="EMBL" id="AZIM01006887">
    <property type="protein sequence ID" value="ETE58338.1"/>
    <property type="molecule type" value="Genomic_DNA"/>
</dbReference>
<sequence length="81" mass="9970">MMQLWMEKHLESDITEKRLVDQRCFIIHNNVFTDVEMQHLETLARKKTTLKKQFQHLNKLNNQWKKPTYRMKILLCNNLKN</sequence>
<evidence type="ECO:0000313" key="2">
    <source>
        <dbReference type="Proteomes" id="UP000018936"/>
    </source>
</evidence>
<organism evidence="1 2">
    <name type="scientific">Ophiophagus hannah</name>
    <name type="common">King cobra</name>
    <name type="synonym">Naja hannah</name>
    <dbReference type="NCBI Taxonomy" id="8665"/>
    <lineage>
        <taxon>Eukaryota</taxon>
        <taxon>Metazoa</taxon>
        <taxon>Chordata</taxon>
        <taxon>Craniata</taxon>
        <taxon>Vertebrata</taxon>
        <taxon>Euteleostomi</taxon>
        <taxon>Lepidosauria</taxon>
        <taxon>Squamata</taxon>
        <taxon>Bifurcata</taxon>
        <taxon>Unidentata</taxon>
        <taxon>Episquamata</taxon>
        <taxon>Toxicofera</taxon>
        <taxon>Serpentes</taxon>
        <taxon>Colubroidea</taxon>
        <taxon>Elapidae</taxon>
        <taxon>Elapinae</taxon>
        <taxon>Ophiophagus</taxon>
    </lineage>
</organism>
<evidence type="ECO:0000313" key="1">
    <source>
        <dbReference type="EMBL" id="ETE58338.1"/>
    </source>
</evidence>
<protein>
    <submittedName>
        <fullName evidence="1">Uncharacterized protein</fullName>
    </submittedName>
</protein>
<keyword evidence="2" id="KW-1185">Reference proteome</keyword>
<name>V8N9K5_OPHHA</name>
<proteinExistence type="predicted"/>
<accession>V8N9K5</accession>
<dbReference type="Proteomes" id="UP000018936">
    <property type="component" value="Unassembled WGS sequence"/>
</dbReference>
<gene>
    <name evidence="1" type="ORF">L345_15939</name>
</gene>